<keyword evidence="4" id="KW-1185">Reference proteome</keyword>
<feature type="compositionally biased region" description="Low complexity" evidence="1">
    <location>
        <begin position="139"/>
        <end position="170"/>
    </location>
</feature>
<feature type="transmembrane region" description="Helical" evidence="2">
    <location>
        <begin position="332"/>
        <end position="353"/>
    </location>
</feature>
<feature type="transmembrane region" description="Helical" evidence="2">
    <location>
        <begin position="359"/>
        <end position="377"/>
    </location>
</feature>
<proteinExistence type="predicted"/>
<accession>G0WCW8</accession>
<sequence>MTEVPIENVEKQEEEVLTDKNIKDNNLINDDDDDDEYLYKEFLLESNIRLAREQERERILKEMHQADEEYRLFREETRNLFSPIRQGFDEERDEDLVGSEALRVPLRQVMENGTLRAQLQVMDEILQDLRNDEENMLHRNGNGNGNQNRNRDGNANFNGNNNNNNAVPNGNNNNNNAGFIIIRFARAVFTFNRYMMMMLLPLFTYNIFQAGFGSVAFSQDDLIREILGYLAIANAEYILDLGGGGTRMANARNAVAGAMNNATNVSSISNAANYTEVIQSYILVDLRGGLSLLEKFHNIVVYYSSPVKMLLEGKISSIAAGNYNFFTQRMWILMYSIYVTLVKFTTTTIYLVYGFVGTGLYFLLGCFFSTALILTLWRRYRTMLRVMAHNVGLPVL</sequence>
<name>G0WCW8_NAUDC</name>
<dbReference type="OrthoDB" id="4060403at2759"/>
<dbReference type="GeneID" id="11496967"/>
<dbReference type="HOGENOM" id="CLU_696549_0_0_1"/>
<dbReference type="Proteomes" id="UP000000689">
    <property type="component" value="Chromosome 6"/>
</dbReference>
<gene>
    <name evidence="3" type="primary">NDAI0F03110</name>
    <name evidence="3" type="ordered locus">NDAI_0F03110</name>
</gene>
<protein>
    <submittedName>
        <fullName evidence="3">Uncharacterized protein</fullName>
    </submittedName>
</protein>
<evidence type="ECO:0000313" key="4">
    <source>
        <dbReference type="Proteomes" id="UP000000689"/>
    </source>
</evidence>
<organism evidence="3 4">
    <name type="scientific">Naumovozyma dairenensis (strain ATCC 10597 / BCRC 20456 / CBS 421 / NBRC 0211 / NRRL Y-12639)</name>
    <name type="common">Saccharomyces dairenensis</name>
    <dbReference type="NCBI Taxonomy" id="1071378"/>
    <lineage>
        <taxon>Eukaryota</taxon>
        <taxon>Fungi</taxon>
        <taxon>Dikarya</taxon>
        <taxon>Ascomycota</taxon>
        <taxon>Saccharomycotina</taxon>
        <taxon>Saccharomycetes</taxon>
        <taxon>Saccharomycetales</taxon>
        <taxon>Saccharomycetaceae</taxon>
        <taxon>Naumovozyma</taxon>
    </lineage>
</organism>
<dbReference type="KEGG" id="ndi:NDAI_0F03110"/>
<dbReference type="AlphaFoldDB" id="G0WCW8"/>
<dbReference type="EMBL" id="HE580272">
    <property type="protein sequence ID" value="CCD25629.1"/>
    <property type="molecule type" value="Genomic_DNA"/>
</dbReference>
<keyword evidence="2" id="KW-1133">Transmembrane helix</keyword>
<feature type="transmembrane region" description="Helical" evidence="2">
    <location>
        <begin position="194"/>
        <end position="217"/>
    </location>
</feature>
<keyword evidence="2" id="KW-0472">Membrane</keyword>
<reference evidence="3 4" key="1">
    <citation type="journal article" date="2011" name="Proc. Natl. Acad. Sci. U.S.A.">
        <title>Evolutionary erosion of yeast sex chromosomes by mating-type switching accidents.</title>
        <authorList>
            <person name="Gordon J.L."/>
            <person name="Armisen D."/>
            <person name="Proux-Wera E."/>
            <person name="Oheigeartaigh S.S."/>
            <person name="Byrne K.P."/>
            <person name="Wolfe K.H."/>
        </authorList>
    </citation>
    <scope>NUCLEOTIDE SEQUENCE [LARGE SCALE GENOMIC DNA]</scope>
    <source>
        <strain evidence="4">ATCC 10597 / BCRC 20456 / CBS 421 / NBRC 0211 / NRRL Y-12639</strain>
    </source>
</reference>
<evidence type="ECO:0000256" key="2">
    <source>
        <dbReference type="SAM" id="Phobius"/>
    </source>
</evidence>
<feature type="region of interest" description="Disordered" evidence="1">
    <location>
        <begin position="135"/>
        <end position="170"/>
    </location>
</feature>
<evidence type="ECO:0000313" key="3">
    <source>
        <dbReference type="EMBL" id="CCD25629.1"/>
    </source>
</evidence>
<dbReference type="RefSeq" id="XP_003670872.1">
    <property type="nucleotide sequence ID" value="XM_003670824.1"/>
</dbReference>
<evidence type="ECO:0000256" key="1">
    <source>
        <dbReference type="SAM" id="MobiDB-lite"/>
    </source>
</evidence>
<keyword evidence="2" id="KW-0812">Transmembrane</keyword>